<dbReference type="Pfam" id="PF04978">
    <property type="entry name" value="MST"/>
    <property type="match status" value="1"/>
</dbReference>
<accession>A0A917F3J5</accession>
<dbReference type="Gene3D" id="1.20.120.450">
    <property type="entry name" value="dinb family like domain"/>
    <property type="match status" value="1"/>
</dbReference>
<dbReference type="InterPro" id="IPR007061">
    <property type="entry name" value="MST-like"/>
</dbReference>
<evidence type="ECO:0008006" key="3">
    <source>
        <dbReference type="Google" id="ProtNLM"/>
    </source>
</evidence>
<dbReference type="SUPFAM" id="SSF109854">
    <property type="entry name" value="DinB/YfiT-like putative metalloenzymes"/>
    <property type="match status" value="1"/>
</dbReference>
<comment type="caution">
    <text evidence="1">The sequence shown here is derived from an EMBL/GenBank/DDBJ whole genome shotgun (WGS) entry which is preliminary data.</text>
</comment>
<dbReference type="EMBL" id="BMEM01000001">
    <property type="protein sequence ID" value="GGF41638.1"/>
    <property type="molecule type" value="Genomic_DNA"/>
</dbReference>
<proteinExistence type="predicted"/>
<name>A0A917F3J5_9MICO</name>
<reference evidence="1" key="2">
    <citation type="submission" date="2020-09" db="EMBL/GenBank/DDBJ databases">
        <authorList>
            <person name="Sun Q."/>
            <person name="Zhou Y."/>
        </authorList>
    </citation>
    <scope>NUCLEOTIDE SEQUENCE</scope>
    <source>
        <strain evidence="1">CGMCC 1.12160</strain>
    </source>
</reference>
<protein>
    <recommendedName>
        <fullName evidence="3">DUF664 domain-containing protein</fullName>
    </recommendedName>
</protein>
<dbReference type="AlphaFoldDB" id="A0A917F3J5"/>
<keyword evidence="2" id="KW-1185">Reference proteome</keyword>
<evidence type="ECO:0000313" key="2">
    <source>
        <dbReference type="Proteomes" id="UP000605670"/>
    </source>
</evidence>
<evidence type="ECO:0000313" key="1">
    <source>
        <dbReference type="EMBL" id="GGF41638.1"/>
    </source>
</evidence>
<dbReference type="Proteomes" id="UP000605670">
    <property type="component" value="Unassembled WGS sequence"/>
</dbReference>
<gene>
    <name evidence="1" type="ORF">GCM10011366_06680</name>
</gene>
<organism evidence="1 2">
    <name type="scientific">Ornithinimicrobium tianjinense</name>
    <dbReference type="NCBI Taxonomy" id="1195761"/>
    <lineage>
        <taxon>Bacteria</taxon>
        <taxon>Bacillati</taxon>
        <taxon>Actinomycetota</taxon>
        <taxon>Actinomycetes</taxon>
        <taxon>Micrococcales</taxon>
        <taxon>Ornithinimicrobiaceae</taxon>
        <taxon>Ornithinimicrobium</taxon>
    </lineage>
</organism>
<dbReference type="InterPro" id="IPR034660">
    <property type="entry name" value="DinB/YfiT-like"/>
</dbReference>
<sequence length="160" mass="17269">MRPQLSDEDYLAFIDTALDGMLSTCQELGEEAANSQLDVAGSNSPYAIVVHCVGVMDFWAGHKVAGRPNHRDRDAEFRASGTLPDLEELVRAGRARLSEAVAGADWSAPCVGQDRPETHARPAGRTQGGALIHVLEELVQHRGQLEVTADVLRARSSLGR</sequence>
<dbReference type="RefSeq" id="WP_188428171.1">
    <property type="nucleotide sequence ID" value="NZ_BAABKH010000010.1"/>
</dbReference>
<reference evidence="1" key="1">
    <citation type="journal article" date="2014" name="Int. J. Syst. Evol. Microbiol.">
        <title>Complete genome sequence of Corynebacterium casei LMG S-19264T (=DSM 44701T), isolated from a smear-ripened cheese.</title>
        <authorList>
            <consortium name="US DOE Joint Genome Institute (JGI-PGF)"/>
            <person name="Walter F."/>
            <person name="Albersmeier A."/>
            <person name="Kalinowski J."/>
            <person name="Ruckert C."/>
        </authorList>
    </citation>
    <scope>NUCLEOTIDE SEQUENCE</scope>
    <source>
        <strain evidence="1">CGMCC 1.12160</strain>
    </source>
</reference>